<accession>A0A7K6I9Z7</accession>
<feature type="non-terminal residue" evidence="10">
    <location>
        <position position="1"/>
    </location>
</feature>
<dbReference type="EMBL" id="VZRN01005939">
    <property type="protein sequence ID" value="NWV84836.1"/>
    <property type="molecule type" value="Genomic_DNA"/>
</dbReference>
<gene>
    <name evidence="10" type="primary">Znf3_7</name>
    <name evidence="10" type="ORF">DASBRO_R01579</name>
</gene>
<organism evidence="10 11">
    <name type="scientific">Dasyornis broadbenti</name>
    <name type="common">rufous bristle-bird</name>
    <dbReference type="NCBI Taxonomy" id="243059"/>
    <lineage>
        <taxon>Eukaryota</taxon>
        <taxon>Metazoa</taxon>
        <taxon>Chordata</taxon>
        <taxon>Craniata</taxon>
        <taxon>Vertebrata</taxon>
        <taxon>Euteleostomi</taxon>
        <taxon>Archelosauria</taxon>
        <taxon>Archosauria</taxon>
        <taxon>Dinosauria</taxon>
        <taxon>Saurischia</taxon>
        <taxon>Theropoda</taxon>
        <taxon>Coelurosauria</taxon>
        <taxon>Aves</taxon>
        <taxon>Neognathae</taxon>
        <taxon>Neoaves</taxon>
        <taxon>Telluraves</taxon>
        <taxon>Australaves</taxon>
        <taxon>Passeriformes</taxon>
        <taxon>Meliphagoidea</taxon>
        <taxon>Dasyornithidae</taxon>
        <taxon>Dasyornis</taxon>
    </lineage>
</organism>
<dbReference type="GO" id="GO:0008270">
    <property type="term" value="F:zinc ion binding"/>
    <property type="evidence" value="ECO:0007669"/>
    <property type="project" value="UniProtKB-KW"/>
</dbReference>
<dbReference type="GO" id="GO:0000978">
    <property type="term" value="F:RNA polymerase II cis-regulatory region sequence-specific DNA binding"/>
    <property type="evidence" value="ECO:0007669"/>
    <property type="project" value="TreeGrafter"/>
</dbReference>
<keyword evidence="6" id="KW-0539">Nucleus</keyword>
<dbReference type="FunFam" id="3.30.160.60:FF:000490">
    <property type="entry name" value="Zinc finger protein 605"/>
    <property type="match status" value="1"/>
</dbReference>
<evidence type="ECO:0000256" key="3">
    <source>
        <dbReference type="ARBA" id="ARBA00022737"/>
    </source>
</evidence>
<dbReference type="GO" id="GO:0000981">
    <property type="term" value="F:DNA-binding transcription factor activity, RNA polymerase II-specific"/>
    <property type="evidence" value="ECO:0007669"/>
    <property type="project" value="TreeGrafter"/>
</dbReference>
<feature type="non-terminal residue" evidence="10">
    <location>
        <position position="82"/>
    </location>
</feature>
<evidence type="ECO:0000313" key="10">
    <source>
        <dbReference type="EMBL" id="NWV84836.1"/>
    </source>
</evidence>
<comment type="subcellular location">
    <subcellularLocation>
        <location evidence="1">Nucleus</location>
    </subcellularLocation>
</comment>
<dbReference type="PANTHER" id="PTHR23226">
    <property type="entry name" value="ZINC FINGER AND SCAN DOMAIN-CONTAINING"/>
    <property type="match status" value="1"/>
</dbReference>
<feature type="region of interest" description="Disordered" evidence="8">
    <location>
        <begin position="1"/>
        <end position="25"/>
    </location>
</feature>
<evidence type="ECO:0000313" key="11">
    <source>
        <dbReference type="Proteomes" id="UP000521322"/>
    </source>
</evidence>
<dbReference type="Gene3D" id="3.30.160.60">
    <property type="entry name" value="Classic Zinc Finger"/>
    <property type="match status" value="2"/>
</dbReference>
<dbReference type="Pfam" id="PF00096">
    <property type="entry name" value="zf-C2H2"/>
    <property type="match status" value="1"/>
</dbReference>
<evidence type="ECO:0000256" key="1">
    <source>
        <dbReference type="ARBA" id="ARBA00004123"/>
    </source>
</evidence>
<keyword evidence="2" id="KW-0479">Metal-binding</keyword>
<evidence type="ECO:0000259" key="9">
    <source>
        <dbReference type="PROSITE" id="PS50157"/>
    </source>
</evidence>
<feature type="domain" description="C2H2-type" evidence="9">
    <location>
        <begin position="32"/>
        <end position="59"/>
    </location>
</feature>
<evidence type="ECO:0000256" key="6">
    <source>
        <dbReference type="ARBA" id="ARBA00023242"/>
    </source>
</evidence>
<dbReference type="PANTHER" id="PTHR23226:SF366">
    <property type="entry name" value="ZINC FINGER PROTEIN ZFP2"/>
    <property type="match status" value="1"/>
</dbReference>
<dbReference type="AlphaFoldDB" id="A0A7K6I9Z7"/>
<evidence type="ECO:0000256" key="4">
    <source>
        <dbReference type="ARBA" id="ARBA00022771"/>
    </source>
</evidence>
<dbReference type="Proteomes" id="UP000521322">
    <property type="component" value="Unassembled WGS sequence"/>
</dbReference>
<evidence type="ECO:0000256" key="2">
    <source>
        <dbReference type="ARBA" id="ARBA00022723"/>
    </source>
</evidence>
<feature type="compositionally biased region" description="Basic and acidic residues" evidence="8">
    <location>
        <begin position="1"/>
        <end position="11"/>
    </location>
</feature>
<dbReference type="FunFam" id="3.30.160.60:FF:001297">
    <property type="entry name" value="Zinc finger and SCAN domain-containing protein 2"/>
    <property type="match status" value="1"/>
</dbReference>
<evidence type="ECO:0000256" key="7">
    <source>
        <dbReference type="PROSITE-ProRule" id="PRU00042"/>
    </source>
</evidence>
<feature type="domain" description="C2H2-type" evidence="9">
    <location>
        <begin position="60"/>
        <end position="82"/>
    </location>
</feature>
<dbReference type="SUPFAM" id="SSF57667">
    <property type="entry name" value="beta-beta-alpha zinc fingers"/>
    <property type="match status" value="1"/>
</dbReference>
<name>A0A7K6I9Z7_9PASS</name>
<dbReference type="GO" id="GO:0005634">
    <property type="term" value="C:nucleus"/>
    <property type="evidence" value="ECO:0007669"/>
    <property type="project" value="UniProtKB-SubCell"/>
</dbReference>
<comment type="caution">
    <text evidence="10">The sequence shown here is derived from an EMBL/GenBank/DDBJ whole genome shotgun (WGS) entry which is preliminary data.</text>
</comment>
<protein>
    <submittedName>
        <fullName evidence="10">ZNF3 protein</fullName>
    </submittedName>
</protein>
<evidence type="ECO:0000256" key="5">
    <source>
        <dbReference type="ARBA" id="ARBA00022833"/>
    </source>
</evidence>
<proteinExistence type="predicted"/>
<dbReference type="PROSITE" id="PS00028">
    <property type="entry name" value="ZINC_FINGER_C2H2_1"/>
    <property type="match status" value="1"/>
</dbReference>
<reference evidence="10 11" key="1">
    <citation type="submission" date="2019-09" db="EMBL/GenBank/DDBJ databases">
        <title>Bird 10,000 Genomes (B10K) Project - Family phase.</title>
        <authorList>
            <person name="Zhang G."/>
        </authorList>
    </citation>
    <scope>NUCLEOTIDE SEQUENCE [LARGE SCALE GENOMIC DNA]</scope>
    <source>
        <strain evidence="10">B10K-DU-029-49</strain>
        <tissue evidence="10">Liver</tissue>
    </source>
</reference>
<keyword evidence="4 7" id="KW-0863">Zinc-finger</keyword>
<dbReference type="InterPro" id="IPR013087">
    <property type="entry name" value="Znf_C2H2_type"/>
</dbReference>
<keyword evidence="11" id="KW-1185">Reference proteome</keyword>
<sequence>ERHPLHWEGGWRSRQSSELGVPEQVRSGDKPHKCLKCGKDFSWSSVLAVHQWILTGERPYECGECGKCFSRGSHLIHHQRSH</sequence>
<dbReference type="InterPro" id="IPR036236">
    <property type="entry name" value="Znf_C2H2_sf"/>
</dbReference>
<evidence type="ECO:0000256" key="8">
    <source>
        <dbReference type="SAM" id="MobiDB-lite"/>
    </source>
</evidence>
<keyword evidence="3" id="KW-0677">Repeat</keyword>
<keyword evidence="5" id="KW-0862">Zinc</keyword>
<dbReference type="PROSITE" id="PS50157">
    <property type="entry name" value="ZINC_FINGER_C2H2_2"/>
    <property type="match status" value="2"/>
</dbReference>